<feature type="transmembrane region" description="Helical" evidence="5">
    <location>
        <begin position="6"/>
        <end position="24"/>
    </location>
</feature>
<proteinExistence type="predicted"/>
<reference evidence="6 7" key="1">
    <citation type="submission" date="2020-10" db="EMBL/GenBank/DDBJ databases">
        <title>Connecting structure to function with the recovery of over 1000 high-quality activated sludge metagenome-assembled genomes encoding full-length rRNA genes using long-read sequencing.</title>
        <authorList>
            <person name="Singleton C.M."/>
            <person name="Petriglieri F."/>
            <person name="Kristensen J.M."/>
            <person name="Kirkegaard R.H."/>
            <person name="Michaelsen T.Y."/>
            <person name="Andersen M.H."/>
            <person name="Karst S.M."/>
            <person name="Dueholm M.S."/>
            <person name="Nielsen P.H."/>
            <person name="Albertsen M."/>
        </authorList>
    </citation>
    <scope>NUCLEOTIDE SEQUENCE [LARGE SCALE GENOMIC DNA]</scope>
    <source>
        <strain evidence="6">Ribe_18-Q3-R11-54_BAT3C.373</strain>
    </source>
</reference>
<evidence type="ECO:0000256" key="5">
    <source>
        <dbReference type="SAM" id="Phobius"/>
    </source>
</evidence>
<dbReference type="GO" id="GO:0008514">
    <property type="term" value="F:organic anion transmembrane transporter activity"/>
    <property type="evidence" value="ECO:0007669"/>
    <property type="project" value="UniProtKB-ARBA"/>
</dbReference>
<comment type="subcellular location">
    <subcellularLocation>
        <location evidence="1">Membrane</location>
        <topology evidence="1">Multi-pass membrane protein</topology>
    </subcellularLocation>
</comment>
<evidence type="ECO:0000313" key="6">
    <source>
        <dbReference type="EMBL" id="MBK9718247.1"/>
    </source>
</evidence>
<feature type="transmembrane region" description="Helical" evidence="5">
    <location>
        <begin position="212"/>
        <end position="234"/>
    </location>
</feature>
<feature type="transmembrane region" description="Helical" evidence="5">
    <location>
        <begin position="36"/>
        <end position="64"/>
    </location>
</feature>
<evidence type="ECO:0000256" key="3">
    <source>
        <dbReference type="ARBA" id="ARBA00022989"/>
    </source>
</evidence>
<dbReference type="CDD" id="cd01115">
    <property type="entry name" value="SLC13_permease"/>
    <property type="match status" value="1"/>
</dbReference>
<protein>
    <submittedName>
        <fullName evidence="6">Anion permease</fullName>
    </submittedName>
</protein>
<feature type="transmembrane region" description="Helical" evidence="5">
    <location>
        <begin position="84"/>
        <end position="101"/>
    </location>
</feature>
<name>A0A9D7S952_9BACT</name>
<feature type="transmembrane region" description="Helical" evidence="5">
    <location>
        <begin position="122"/>
        <end position="149"/>
    </location>
</feature>
<feature type="transmembrane region" description="Helical" evidence="5">
    <location>
        <begin position="468"/>
        <end position="488"/>
    </location>
</feature>
<dbReference type="PANTHER" id="PTHR10283:SF82">
    <property type="entry name" value="SOLUTE CARRIER FAMILY 13 MEMBER 2"/>
    <property type="match status" value="1"/>
</dbReference>
<keyword evidence="4 5" id="KW-0472">Membrane</keyword>
<feature type="transmembrane region" description="Helical" evidence="5">
    <location>
        <begin position="346"/>
        <end position="363"/>
    </location>
</feature>
<evidence type="ECO:0000256" key="1">
    <source>
        <dbReference type="ARBA" id="ARBA00004141"/>
    </source>
</evidence>
<evidence type="ECO:0000256" key="4">
    <source>
        <dbReference type="ARBA" id="ARBA00023136"/>
    </source>
</evidence>
<dbReference type="GO" id="GO:1905039">
    <property type="term" value="P:carboxylic acid transmembrane transport"/>
    <property type="evidence" value="ECO:0007669"/>
    <property type="project" value="UniProtKB-ARBA"/>
</dbReference>
<dbReference type="Proteomes" id="UP000808349">
    <property type="component" value="Unassembled WGS sequence"/>
</dbReference>
<accession>A0A9D7S952</accession>
<organism evidence="6 7">
    <name type="scientific">Candidatus Defluviibacterium haderslevense</name>
    <dbReference type="NCBI Taxonomy" id="2981993"/>
    <lineage>
        <taxon>Bacteria</taxon>
        <taxon>Pseudomonadati</taxon>
        <taxon>Bacteroidota</taxon>
        <taxon>Saprospiria</taxon>
        <taxon>Saprospirales</taxon>
        <taxon>Saprospiraceae</taxon>
        <taxon>Candidatus Defluviibacterium</taxon>
    </lineage>
</organism>
<keyword evidence="2 5" id="KW-0812">Transmembrane</keyword>
<feature type="transmembrane region" description="Helical" evidence="5">
    <location>
        <begin position="384"/>
        <end position="400"/>
    </location>
</feature>
<keyword evidence="3 5" id="KW-1133">Transmembrane helix</keyword>
<feature type="transmembrane region" description="Helical" evidence="5">
    <location>
        <begin position="406"/>
        <end position="423"/>
    </location>
</feature>
<dbReference type="GO" id="GO:0005886">
    <property type="term" value="C:plasma membrane"/>
    <property type="evidence" value="ECO:0007669"/>
    <property type="project" value="TreeGrafter"/>
</dbReference>
<dbReference type="Pfam" id="PF00939">
    <property type="entry name" value="Na_sulph_symp"/>
    <property type="match status" value="1"/>
</dbReference>
<gene>
    <name evidence="6" type="ORF">IPO85_12175</name>
</gene>
<dbReference type="AlphaFoldDB" id="A0A9D7S952"/>
<evidence type="ECO:0000313" key="7">
    <source>
        <dbReference type="Proteomes" id="UP000808349"/>
    </source>
</evidence>
<comment type="caution">
    <text evidence="6">The sequence shown here is derived from an EMBL/GenBank/DDBJ whole genome shotgun (WGS) entry which is preliminary data.</text>
</comment>
<feature type="transmembrane region" description="Helical" evidence="5">
    <location>
        <begin position="169"/>
        <end position="191"/>
    </location>
</feature>
<dbReference type="EMBL" id="JADKFW010000008">
    <property type="protein sequence ID" value="MBK9718247.1"/>
    <property type="molecule type" value="Genomic_DNA"/>
</dbReference>
<evidence type="ECO:0000256" key="2">
    <source>
        <dbReference type="ARBA" id="ARBA00022692"/>
    </source>
</evidence>
<dbReference type="PANTHER" id="PTHR10283">
    <property type="entry name" value="SOLUTE CARRIER FAMILY 13 MEMBER"/>
    <property type="match status" value="1"/>
</dbReference>
<dbReference type="InterPro" id="IPR001898">
    <property type="entry name" value="SLC13A/DASS"/>
</dbReference>
<sequence length="492" mass="54452">MNTANRYYLSTLGILLLLLLFYFINPLNLEIKALKVIVVGLFMISLWILEWIPMPVVALIPLFVFPIWNIESIQDISKHYADPIIFLFMGGFFLALAIEKWNLHQRIALNILKKTGGNGNQILLGFMISTFVISMWISNTATTMMMFPIALSVLKVMSKSYDKSTLGNFSTAILLSIAYASNIGGLSTIIGTPPNTAYVGFMADHMNINISFFQWFLFCFPLAVLILIALYLAFTKWLFPNDIKANAKTDSFISSKLLDLGPWTKAEKRVFIVFICTATLWMTKDLIVNLLSIPINDTIIAIMGAFALFCLPSGMKPNTNSEINVDEEENVNHFNNILNWKDTSKMAWGILLMFGGGLALAKAMENAGVMKMIGEGISNYAPDNRFLLIMLVATVSIFLSEVMSNIAQVIVMAPILASLAIALQIPPIILGIPMTLAASCAGMLPMGTPPNAIAYSSGLIPLKSMLRAGFVLNLFSIVIISLFSYFIMDFIF</sequence>